<gene>
    <name evidence="2" type="primary">atp8</name>
</gene>
<feature type="transmembrane region" description="Helical" evidence="1">
    <location>
        <begin position="6"/>
        <end position="22"/>
    </location>
</feature>
<proteinExistence type="predicted"/>
<sequence>MPQMAPVLWLPLFTIMLYLIMWNKSIVYFSNTPLFMALANKKVLIKPSNWTW</sequence>
<dbReference type="RefSeq" id="YP_006234445.1">
    <property type="nucleotide sequence ID" value="NC_017760.1"/>
</dbReference>
<dbReference type="EMBL" id="JN704067">
    <property type="protein sequence ID" value="AER12191.1"/>
    <property type="molecule type" value="Genomic_DNA"/>
</dbReference>
<keyword evidence="1" id="KW-0472">Membrane</keyword>
<keyword evidence="1" id="KW-0812">Transmembrane</keyword>
<evidence type="ECO:0000313" key="2">
    <source>
        <dbReference type="EMBL" id="AER12191.1"/>
    </source>
</evidence>
<keyword evidence="1" id="KW-1133">Transmembrane helix</keyword>
<name>H9M5R2_9CRUS</name>
<dbReference type="CTD" id="4509"/>
<protein>
    <submittedName>
        <fullName evidence="2">ATP synthase F0 subunit 8</fullName>
    </submittedName>
</protein>
<accession>H9M5R2</accession>
<evidence type="ECO:0000256" key="1">
    <source>
        <dbReference type="SAM" id="Phobius"/>
    </source>
</evidence>
<reference evidence="2" key="1">
    <citation type="journal article" date="2012" name="Comp. Biochem. Physiol. Part D Genomics Proteomics">
        <title>The mitogenome of Gammarus duebeni (Crustacea Amphipoda): A new gene order and non-neutral sequence evolution of tandem repeats in the control region.</title>
        <authorList>
            <person name="Krebes L."/>
            <person name="Bastrop R."/>
        </authorList>
    </citation>
    <scope>NUCLEOTIDE SEQUENCE</scope>
</reference>
<organism evidence="2">
    <name type="scientific">Gammarus duebeni</name>
    <dbReference type="NCBI Taxonomy" id="178002"/>
    <lineage>
        <taxon>Eukaryota</taxon>
        <taxon>Metazoa</taxon>
        <taxon>Ecdysozoa</taxon>
        <taxon>Arthropoda</taxon>
        <taxon>Crustacea</taxon>
        <taxon>Multicrustacea</taxon>
        <taxon>Malacostraca</taxon>
        <taxon>Eumalacostraca</taxon>
        <taxon>Peracarida</taxon>
        <taxon>Amphipoda</taxon>
        <taxon>Senticaudata</taxon>
        <taxon>Gammarida</taxon>
        <taxon>Gammaridira</taxon>
        <taxon>Gammaroidea</taxon>
        <taxon>Gammaridae</taxon>
        <taxon>Gammarus</taxon>
    </lineage>
</organism>
<keyword evidence="2" id="KW-0496">Mitochondrion</keyword>
<dbReference type="AlphaFoldDB" id="H9M5R2"/>
<geneLocation type="mitochondrion" evidence="2"/>
<dbReference type="GeneID" id="12354625"/>